<evidence type="ECO:0000313" key="3">
    <source>
        <dbReference type="Proteomes" id="UP000070284"/>
    </source>
</evidence>
<feature type="region of interest" description="Disordered" evidence="1">
    <location>
        <begin position="417"/>
        <end position="449"/>
    </location>
</feature>
<reference evidence="2 3" key="1">
    <citation type="journal article" date="2016" name="Sci. Rep.">
        <title>Metabolic traits of an uncultured archaeal lineage -MSBL1- from brine pools of the Red Sea.</title>
        <authorList>
            <person name="Mwirichia R."/>
            <person name="Alam I."/>
            <person name="Rashid M."/>
            <person name="Vinu M."/>
            <person name="Ba-Alawi W."/>
            <person name="Anthony Kamau A."/>
            <person name="Kamanda Ngugi D."/>
            <person name="Goker M."/>
            <person name="Klenk H.P."/>
            <person name="Bajic V."/>
            <person name="Stingl U."/>
        </authorList>
    </citation>
    <scope>NUCLEOTIDE SEQUENCE [LARGE SCALE GENOMIC DNA]</scope>
    <source>
        <strain evidence="2">SCGC-AAA259E19</strain>
    </source>
</reference>
<feature type="region of interest" description="Disordered" evidence="1">
    <location>
        <begin position="518"/>
        <end position="551"/>
    </location>
</feature>
<accession>A0A133UKZ2</accession>
<feature type="compositionally biased region" description="Low complexity" evidence="1">
    <location>
        <begin position="427"/>
        <end position="448"/>
    </location>
</feature>
<evidence type="ECO:0000313" key="2">
    <source>
        <dbReference type="EMBL" id="KXA94853.1"/>
    </source>
</evidence>
<dbReference type="SUPFAM" id="SSF56747">
    <property type="entry name" value="Prim-pol domain"/>
    <property type="match status" value="1"/>
</dbReference>
<evidence type="ECO:0000256" key="1">
    <source>
        <dbReference type="SAM" id="MobiDB-lite"/>
    </source>
</evidence>
<dbReference type="EMBL" id="LHXO01000036">
    <property type="protein sequence ID" value="KXA94853.1"/>
    <property type="molecule type" value="Genomic_DNA"/>
</dbReference>
<keyword evidence="3" id="KW-1185">Reference proteome</keyword>
<sequence>MGLDTKVGEFDRFIEHLPEEIAESLWFIPVREDKAPDIPEGKSLRDEKFRLGLEEARERLEDGKNVGIILRNHLSVLDVIDLEEAEEYLKDLPLTLEVSTRSGEVHRYYLPGDGIEGKDIPNIAELRTGWRCVVAPGSHACNEDGDGWGTYTIETSQDIAELSPGDLPPELTVVEEGGKEEDQIVNKRGWRIEKIVEDDEKLDSLLTREVPPGKGYVDVEEARKDTMRKLLYWEFEPKIVRKAMESYRGYEDFDFDSLFFDVLQDFQSSGEDTISDHLDDPDAYRPGSGVGKKVKRKMRKELEEWISNQNRRVREDRTVPVTFASEIALPSGERIEEGSMLFLPPDLAAELQEKEKVGRYVFKCPRCQEIHFRDKPSKPPICQNPNCERNGDRTDGKFLKPVHPAREALEVIESIEEKLGPEVPKLEPTGSSGPEKPSEPGGSSESGGFLYIYVPDGIRDRKFEEELSSRIPETSDPEADNFFWSAKFNNFVVKTEYEEEAEDAIQARYNGDAILKKNPDWAKKPNTWQVTPKDFDEAQGEEAPAKPEPGM</sequence>
<dbReference type="Proteomes" id="UP000070284">
    <property type="component" value="Unassembled WGS sequence"/>
</dbReference>
<protein>
    <submittedName>
        <fullName evidence="2">Uncharacterized protein</fullName>
    </submittedName>
</protein>
<name>A0A133UKZ2_9EURY</name>
<dbReference type="AlphaFoldDB" id="A0A133UKZ2"/>
<gene>
    <name evidence="2" type="ORF">AKJ65_03250</name>
</gene>
<proteinExistence type="predicted"/>
<organism evidence="2 3">
    <name type="scientific">candidate division MSBL1 archaeon SCGC-AAA259E19</name>
    <dbReference type="NCBI Taxonomy" id="1698264"/>
    <lineage>
        <taxon>Archaea</taxon>
        <taxon>Methanobacteriati</taxon>
        <taxon>Methanobacteriota</taxon>
        <taxon>candidate division MSBL1</taxon>
    </lineage>
</organism>
<comment type="caution">
    <text evidence="2">The sequence shown here is derived from an EMBL/GenBank/DDBJ whole genome shotgun (WGS) entry which is preliminary data.</text>
</comment>